<dbReference type="Gene3D" id="3.30.70.790">
    <property type="entry name" value="UreE, C-terminal domain"/>
    <property type="match status" value="1"/>
</dbReference>
<sequence>MIILFRGSQMEVMNIKNLLSNAGIESFVQNQYMSAIEPWLVTAGGYNPVNLQINEADFAAAKEIIDKYNKGDYNIE</sequence>
<evidence type="ECO:0000313" key="2">
    <source>
        <dbReference type="EMBL" id="REH00097.1"/>
    </source>
</evidence>
<organism evidence="2 3">
    <name type="scientific">Flavobacterium aquicola</name>
    <dbReference type="NCBI Taxonomy" id="1682742"/>
    <lineage>
        <taxon>Bacteria</taxon>
        <taxon>Pseudomonadati</taxon>
        <taxon>Bacteroidota</taxon>
        <taxon>Flavobacteriia</taxon>
        <taxon>Flavobacteriales</taxon>
        <taxon>Flavobacteriaceae</taxon>
        <taxon>Flavobacterium</taxon>
    </lineage>
</organism>
<name>A0A3E0ESG3_9FLAO</name>
<dbReference type="Pfam" id="PF09413">
    <property type="entry name" value="DUF2007"/>
    <property type="match status" value="1"/>
</dbReference>
<gene>
    <name evidence="2" type="ORF">C8P67_10365</name>
</gene>
<reference evidence="2 3" key="1">
    <citation type="submission" date="2018-08" db="EMBL/GenBank/DDBJ databases">
        <title>Genomic Encyclopedia of Archaeal and Bacterial Type Strains, Phase II (KMG-II): from individual species to whole genera.</title>
        <authorList>
            <person name="Goeker M."/>
        </authorList>
    </citation>
    <scope>NUCLEOTIDE SEQUENCE [LARGE SCALE GENOMIC DNA]</scope>
    <source>
        <strain evidence="2 3">DSM 100880</strain>
    </source>
</reference>
<dbReference type="InterPro" id="IPR011322">
    <property type="entry name" value="N-reg_PII-like_a/b"/>
</dbReference>
<evidence type="ECO:0000313" key="3">
    <source>
        <dbReference type="Proteomes" id="UP000257136"/>
    </source>
</evidence>
<dbReference type="InterPro" id="IPR018551">
    <property type="entry name" value="DUF2007"/>
</dbReference>
<dbReference type="Proteomes" id="UP000257136">
    <property type="component" value="Unassembled WGS sequence"/>
</dbReference>
<protein>
    <submittedName>
        <fullName evidence="2">Putative signal transducing protein</fullName>
    </submittedName>
</protein>
<dbReference type="SUPFAM" id="SSF54913">
    <property type="entry name" value="GlnB-like"/>
    <property type="match status" value="1"/>
</dbReference>
<dbReference type="OrthoDB" id="797774at2"/>
<keyword evidence="3" id="KW-1185">Reference proteome</keyword>
<evidence type="ECO:0000259" key="1">
    <source>
        <dbReference type="Pfam" id="PF09413"/>
    </source>
</evidence>
<feature type="domain" description="DUF2007" evidence="1">
    <location>
        <begin position="1"/>
        <end position="67"/>
    </location>
</feature>
<dbReference type="AlphaFoldDB" id="A0A3E0ESG3"/>
<proteinExistence type="predicted"/>
<accession>A0A3E0ESG3</accession>
<dbReference type="RefSeq" id="WP_115811170.1">
    <property type="nucleotide sequence ID" value="NZ_QUNI01000003.1"/>
</dbReference>
<comment type="caution">
    <text evidence="2">The sequence shown here is derived from an EMBL/GenBank/DDBJ whole genome shotgun (WGS) entry which is preliminary data.</text>
</comment>
<dbReference type="EMBL" id="QUNI01000003">
    <property type="protein sequence ID" value="REH00097.1"/>
    <property type="molecule type" value="Genomic_DNA"/>
</dbReference>